<proteinExistence type="predicted"/>
<dbReference type="Pfam" id="PF00072">
    <property type="entry name" value="Response_reg"/>
    <property type="match status" value="1"/>
</dbReference>
<reference evidence="3 4" key="1">
    <citation type="submission" date="2017-11" db="EMBL/GenBank/DDBJ databases">
        <title>Taxonomic description and genome sequences of Spirosoma HA7 sp. nov., isolated from pollen microhabitat of Corylus avellana.</title>
        <authorList>
            <person name="Ambika Manirajan B."/>
            <person name="Suarez C."/>
            <person name="Ratering S."/>
            <person name="Geissler-Plaum R."/>
            <person name="Cardinale M."/>
            <person name="Sylvia S."/>
        </authorList>
    </citation>
    <scope>NUCLEOTIDE SEQUENCE [LARGE SCALE GENOMIC DNA]</scope>
    <source>
        <strain evidence="3 4">HA7</strain>
    </source>
</reference>
<dbReference type="KEGG" id="spir:CWM47_12320"/>
<keyword evidence="1" id="KW-0597">Phosphoprotein</keyword>
<feature type="domain" description="Response regulatory" evidence="2">
    <location>
        <begin position="3"/>
        <end position="130"/>
    </location>
</feature>
<gene>
    <name evidence="3" type="ORF">CWM47_12320</name>
</gene>
<evidence type="ECO:0000256" key="1">
    <source>
        <dbReference type="PROSITE-ProRule" id="PRU00169"/>
    </source>
</evidence>
<dbReference type="GO" id="GO:0000160">
    <property type="term" value="P:phosphorelay signal transduction system"/>
    <property type="evidence" value="ECO:0007669"/>
    <property type="project" value="InterPro"/>
</dbReference>
<organism evidence="3 4">
    <name type="scientific">Spirosoma pollinicola</name>
    <dbReference type="NCBI Taxonomy" id="2057025"/>
    <lineage>
        <taxon>Bacteria</taxon>
        <taxon>Pseudomonadati</taxon>
        <taxon>Bacteroidota</taxon>
        <taxon>Cytophagia</taxon>
        <taxon>Cytophagales</taxon>
        <taxon>Cytophagaceae</taxon>
        <taxon>Spirosoma</taxon>
    </lineage>
</organism>
<protein>
    <submittedName>
        <fullName evidence="3">Response regulator</fullName>
    </submittedName>
</protein>
<dbReference type="RefSeq" id="WP_100988264.1">
    <property type="nucleotide sequence ID" value="NZ_CP025096.1"/>
</dbReference>
<dbReference type="InterPro" id="IPR052893">
    <property type="entry name" value="TCS_response_regulator"/>
</dbReference>
<dbReference type="Gene3D" id="3.40.50.2300">
    <property type="match status" value="1"/>
</dbReference>
<dbReference type="PROSITE" id="PS50110">
    <property type="entry name" value="RESPONSE_REGULATORY"/>
    <property type="match status" value="1"/>
</dbReference>
<dbReference type="Proteomes" id="UP000232883">
    <property type="component" value="Chromosome"/>
</dbReference>
<sequence>MIDVLYVEDNPNDADIFGRLIRKLNRSITYTVFSSGSEALDYLREQGRYEQQKTTLPKLLLLDLNLDGLSGLDVLEQTRAFARTRYLPIVAFSTSDNPKDIKSAYEAGINAYVVKPGSYQATGAVLEKMCDFWLENNTRIDYK</sequence>
<name>A0A2K8YY29_9BACT</name>
<dbReference type="OrthoDB" id="7631574at2"/>
<dbReference type="InterPro" id="IPR001789">
    <property type="entry name" value="Sig_transdc_resp-reg_receiver"/>
</dbReference>
<evidence type="ECO:0000313" key="4">
    <source>
        <dbReference type="Proteomes" id="UP000232883"/>
    </source>
</evidence>
<feature type="modified residue" description="4-aspartylphosphate" evidence="1">
    <location>
        <position position="63"/>
    </location>
</feature>
<keyword evidence="4" id="KW-1185">Reference proteome</keyword>
<dbReference type="SUPFAM" id="SSF52172">
    <property type="entry name" value="CheY-like"/>
    <property type="match status" value="1"/>
</dbReference>
<evidence type="ECO:0000259" key="2">
    <source>
        <dbReference type="PROSITE" id="PS50110"/>
    </source>
</evidence>
<evidence type="ECO:0000313" key="3">
    <source>
        <dbReference type="EMBL" id="AUD02547.1"/>
    </source>
</evidence>
<dbReference type="InterPro" id="IPR011006">
    <property type="entry name" value="CheY-like_superfamily"/>
</dbReference>
<dbReference type="PANTHER" id="PTHR44520">
    <property type="entry name" value="RESPONSE REGULATOR RCP1-RELATED"/>
    <property type="match status" value="1"/>
</dbReference>
<dbReference type="SMART" id="SM00448">
    <property type="entry name" value="REC"/>
    <property type="match status" value="1"/>
</dbReference>
<accession>A0A2K8YY29</accession>
<dbReference type="EMBL" id="CP025096">
    <property type="protein sequence ID" value="AUD02547.1"/>
    <property type="molecule type" value="Genomic_DNA"/>
</dbReference>
<dbReference type="AlphaFoldDB" id="A0A2K8YY29"/>